<accession>A0A4Y7QE55</accession>
<evidence type="ECO:0000256" key="2">
    <source>
        <dbReference type="ARBA" id="ARBA00022771"/>
    </source>
</evidence>
<dbReference type="EMBL" id="ML170162">
    <property type="protein sequence ID" value="TDL25963.1"/>
    <property type="molecule type" value="Genomic_DNA"/>
</dbReference>
<evidence type="ECO:0000256" key="5">
    <source>
        <dbReference type="SAM" id="MobiDB-lite"/>
    </source>
</evidence>
<dbReference type="SUPFAM" id="SSF57850">
    <property type="entry name" value="RING/U-box"/>
    <property type="match status" value="1"/>
</dbReference>
<feature type="transmembrane region" description="Helical" evidence="6">
    <location>
        <begin position="244"/>
        <end position="269"/>
    </location>
</feature>
<name>A0A4Y7QE55_9AGAM</name>
<reference evidence="9 10" key="1">
    <citation type="submission" date="2018-06" db="EMBL/GenBank/DDBJ databases">
        <title>A transcriptomic atlas of mushroom development highlights an independent origin of complex multicellularity.</title>
        <authorList>
            <consortium name="DOE Joint Genome Institute"/>
            <person name="Krizsan K."/>
            <person name="Almasi E."/>
            <person name="Merenyi Z."/>
            <person name="Sahu N."/>
            <person name="Viragh M."/>
            <person name="Koszo T."/>
            <person name="Mondo S."/>
            <person name="Kiss B."/>
            <person name="Balint B."/>
            <person name="Kues U."/>
            <person name="Barry K."/>
            <person name="Hegedus J.C."/>
            <person name="Henrissat B."/>
            <person name="Johnson J."/>
            <person name="Lipzen A."/>
            <person name="Ohm R."/>
            <person name="Nagy I."/>
            <person name="Pangilinan J."/>
            <person name="Yan J."/>
            <person name="Xiong Y."/>
            <person name="Grigoriev I.V."/>
            <person name="Hibbett D.S."/>
            <person name="Nagy L.G."/>
        </authorList>
    </citation>
    <scope>NUCLEOTIDE SEQUENCE [LARGE SCALE GENOMIC DNA]</scope>
    <source>
        <strain evidence="9 10">SZMC22713</strain>
    </source>
</reference>
<dbReference type="Proteomes" id="UP000294933">
    <property type="component" value="Unassembled WGS sequence"/>
</dbReference>
<dbReference type="STRING" id="50990.A0A4Y7QE55"/>
<evidence type="ECO:0000313" key="10">
    <source>
        <dbReference type="Proteomes" id="UP000294933"/>
    </source>
</evidence>
<dbReference type="OrthoDB" id="8062037at2759"/>
<organism evidence="9 10">
    <name type="scientific">Rickenella mellea</name>
    <dbReference type="NCBI Taxonomy" id="50990"/>
    <lineage>
        <taxon>Eukaryota</taxon>
        <taxon>Fungi</taxon>
        <taxon>Dikarya</taxon>
        <taxon>Basidiomycota</taxon>
        <taxon>Agaricomycotina</taxon>
        <taxon>Agaricomycetes</taxon>
        <taxon>Hymenochaetales</taxon>
        <taxon>Rickenellaceae</taxon>
        <taxon>Rickenella</taxon>
    </lineage>
</organism>
<feature type="chain" id="PRO_5021317238" description="RING-type domain-containing protein" evidence="7">
    <location>
        <begin position="21"/>
        <end position="542"/>
    </location>
</feature>
<keyword evidence="3" id="KW-0862">Zinc</keyword>
<keyword evidence="1" id="KW-0479">Metal-binding</keyword>
<evidence type="ECO:0000313" key="9">
    <source>
        <dbReference type="EMBL" id="TDL25963.1"/>
    </source>
</evidence>
<dbReference type="PROSITE" id="PS50089">
    <property type="entry name" value="ZF_RING_2"/>
    <property type="match status" value="1"/>
</dbReference>
<dbReference type="GO" id="GO:0008270">
    <property type="term" value="F:zinc ion binding"/>
    <property type="evidence" value="ECO:0007669"/>
    <property type="project" value="UniProtKB-KW"/>
</dbReference>
<evidence type="ECO:0000256" key="7">
    <source>
        <dbReference type="SAM" id="SignalP"/>
    </source>
</evidence>
<dbReference type="GO" id="GO:0061630">
    <property type="term" value="F:ubiquitin protein ligase activity"/>
    <property type="evidence" value="ECO:0007669"/>
    <property type="project" value="TreeGrafter"/>
</dbReference>
<feature type="signal peptide" evidence="7">
    <location>
        <begin position="1"/>
        <end position="20"/>
    </location>
</feature>
<dbReference type="GO" id="GO:0005634">
    <property type="term" value="C:nucleus"/>
    <property type="evidence" value="ECO:0007669"/>
    <property type="project" value="TreeGrafter"/>
</dbReference>
<dbReference type="InterPro" id="IPR013083">
    <property type="entry name" value="Znf_RING/FYVE/PHD"/>
</dbReference>
<dbReference type="AlphaFoldDB" id="A0A4Y7QE55"/>
<dbReference type="Gene3D" id="3.30.40.10">
    <property type="entry name" value="Zinc/RING finger domain, C3HC4 (zinc finger)"/>
    <property type="match status" value="1"/>
</dbReference>
<evidence type="ECO:0000256" key="3">
    <source>
        <dbReference type="ARBA" id="ARBA00022833"/>
    </source>
</evidence>
<proteinExistence type="predicted"/>
<feature type="region of interest" description="Disordered" evidence="5">
    <location>
        <begin position="323"/>
        <end position="407"/>
    </location>
</feature>
<feature type="region of interest" description="Disordered" evidence="5">
    <location>
        <begin position="219"/>
        <end position="239"/>
    </location>
</feature>
<gene>
    <name evidence="9" type="ORF">BD410DRAFT_813039</name>
</gene>
<sequence length="542" mass="58609">MFSPCQLFLLLASYLLVVRAYIPALPTNDSTKVAAGVNESDTSSLSLVWYPLGSYGETVSYQLVGSNTTGVSKGALVHFSERNMTNDTTTTPWIALVACDFNATTYSLDDDIFTLAQDRGAVAALLYSEWSEACLINPEYADPEKFNQIMDIFSTKSLTSARLITSEFTTVNQSLYAGFDALRLNESAIIVNETLATGVVPSPSYLFATLTAFNATVSSTNSSSTETSTPSGSSSSKTSKNTDLAMIVLYVITGAVSALFCIVILSGAVRAIRHPERYGPRIADPTMGGSGRAGQSRARGLTRAIVDTFPIIKFSSAVADNNSEYAPTQRKEAGIEEGPLEMNGTREWENAAAGVDRYRSSGSTTRDPKSEDDYENRASSSHSPPGPSSPVHETRPTIGSGDQQHSEHDVVPAAIGRDTCPICIVDFENGDDLRILPCEGKHIFHQTCVDPWLLELSSSCPICRQDFNALETIISGGASSDDHDTMEHPPMDMPSHNPPRFSRYLRFARGRRGRGEGNFREGLGYDPTNPPLPLATNTNLTQ</sequence>
<evidence type="ECO:0000259" key="8">
    <source>
        <dbReference type="PROSITE" id="PS50089"/>
    </source>
</evidence>
<keyword evidence="6" id="KW-0472">Membrane</keyword>
<evidence type="ECO:0000256" key="6">
    <source>
        <dbReference type="SAM" id="Phobius"/>
    </source>
</evidence>
<keyword evidence="7" id="KW-0732">Signal</keyword>
<keyword evidence="6" id="KW-0812">Transmembrane</keyword>
<keyword evidence="2 4" id="KW-0863">Zinc-finger</keyword>
<dbReference type="PANTHER" id="PTHR45931">
    <property type="entry name" value="SI:CH211-59O9.10"/>
    <property type="match status" value="1"/>
</dbReference>
<feature type="domain" description="RING-type" evidence="8">
    <location>
        <begin position="420"/>
        <end position="464"/>
    </location>
</feature>
<evidence type="ECO:0000256" key="1">
    <source>
        <dbReference type="ARBA" id="ARBA00022723"/>
    </source>
</evidence>
<keyword evidence="10" id="KW-1185">Reference proteome</keyword>
<dbReference type="InterPro" id="IPR001841">
    <property type="entry name" value="Znf_RING"/>
</dbReference>
<dbReference type="CDD" id="cd16454">
    <property type="entry name" value="RING-H2_PA-TM-RING"/>
    <property type="match status" value="1"/>
</dbReference>
<dbReference type="PANTHER" id="PTHR45931:SF3">
    <property type="entry name" value="RING ZINC FINGER-CONTAINING PROTEIN"/>
    <property type="match status" value="1"/>
</dbReference>
<dbReference type="VEuPathDB" id="FungiDB:BD410DRAFT_813039"/>
<dbReference type="GO" id="GO:0006511">
    <property type="term" value="P:ubiquitin-dependent protein catabolic process"/>
    <property type="evidence" value="ECO:0007669"/>
    <property type="project" value="TreeGrafter"/>
</dbReference>
<feature type="region of interest" description="Disordered" evidence="5">
    <location>
        <begin position="514"/>
        <end position="542"/>
    </location>
</feature>
<dbReference type="Pfam" id="PF13639">
    <property type="entry name" value="zf-RING_2"/>
    <property type="match status" value="1"/>
</dbReference>
<evidence type="ECO:0000256" key="4">
    <source>
        <dbReference type="PROSITE-ProRule" id="PRU00175"/>
    </source>
</evidence>
<keyword evidence="6" id="KW-1133">Transmembrane helix</keyword>
<dbReference type="InterPro" id="IPR051834">
    <property type="entry name" value="RING_finger_E3_ligase"/>
</dbReference>
<protein>
    <recommendedName>
        <fullName evidence="8">RING-type domain-containing protein</fullName>
    </recommendedName>
</protein>